<dbReference type="GO" id="GO:0016301">
    <property type="term" value="F:kinase activity"/>
    <property type="evidence" value="ECO:0007669"/>
    <property type="project" value="UniProtKB-KW"/>
</dbReference>
<accession>A0A5A7PXG2</accession>
<name>A0A5A7PXG2_STRAF</name>
<evidence type="ECO:0000313" key="2">
    <source>
        <dbReference type="Proteomes" id="UP000325081"/>
    </source>
</evidence>
<proteinExistence type="predicted"/>
<dbReference type="AlphaFoldDB" id="A0A5A7PXG2"/>
<keyword evidence="1" id="KW-0808">Transferase</keyword>
<protein>
    <submittedName>
        <fullName evidence="1">Protein kinase superfamily protein</fullName>
    </submittedName>
</protein>
<dbReference type="EMBL" id="BKCP01005394">
    <property type="protein sequence ID" value="GER37535.1"/>
    <property type="molecule type" value="Genomic_DNA"/>
</dbReference>
<keyword evidence="1" id="KW-0418">Kinase</keyword>
<keyword evidence="2" id="KW-1185">Reference proteome</keyword>
<reference evidence="2" key="1">
    <citation type="journal article" date="2019" name="Curr. Biol.">
        <title>Genome Sequence of Striga asiatica Provides Insight into the Evolution of Plant Parasitism.</title>
        <authorList>
            <person name="Yoshida S."/>
            <person name="Kim S."/>
            <person name="Wafula E.K."/>
            <person name="Tanskanen J."/>
            <person name="Kim Y.M."/>
            <person name="Honaas L."/>
            <person name="Yang Z."/>
            <person name="Spallek T."/>
            <person name="Conn C.E."/>
            <person name="Ichihashi Y."/>
            <person name="Cheong K."/>
            <person name="Cui S."/>
            <person name="Der J.P."/>
            <person name="Gundlach H."/>
            <person name="Jiao Y."/>
            <person name="Hori C."/>
            <person name="Ishida J.K."/>
            <person name="Kasahara H."/>
            <person name="Kiba T."/>
            <person name="Kim M.S."/>
            <person name="Koo N."/>
            <person name="Laohavisit A."/>
            <person name="Lee Y.H."/>
            <person name="Lumba S."/>
            <person name="McCourt P."/>
            <person name="Mortimer J.C."/>
            <person name="Mutuku J.M."/>
            <person name="Nomura T."/>
            <person name="Sasaki-Sekimoto Y."/>
            <person name="Seto Y."/>
            <person name="Wang Y."/>
            <person name="Wakatake T."/>
            <person name="Sakakibara H."/>
            <person name="Demura T."/>
            <person name="Yamaguchi S."/>
            <person name="Yoneyama K."/>
            <person name="Manabe R.I."/>
            <person name="Nelson D.C."/>
            <person name="Schulman A.H."/>
            <person name="Timko M.P."/>
            <person name="dePamphilis C.W."/>
            <person name="Choi D."/>
            <person name="Shirasu K."/>
        </authorList>
    </citation>
    <scope>NUCLEOTIDE SEQUENCE [LARGE SCALE GENOMIC DNA]</scope>
    <source>
        <strain evidence="2">cv. UVA1</strain>
    </source>
</reference>
<sequence>MESGGEAGGVVVFGLPGGAVTEAEGGRVAVGRRESDNGNVICGFRGRSRYELVDAEKMTTRTHVGSYGVHTRKPEKIVVLRALMNPITESLGPHGSLDLAAAATLLELDCCGGGEGSA</sequence>
<organism evidence="1 2">
    <name type="scientific">Striga asiatica</name>
    <name type="common">Asiatic witchweed</name>
    <name type="synonym">Buchnera asiatica</name>
    <dbReference type="NCBI Taxonomy" id="4170"/>
    <lineage>
        <taxon>Eukaryota</taxon>
        <taxon>Viridiplantae</taxon>
        <taxon>Streptophyta</taxon>
        <taxon>Embryophyta</taxon>
        <taxon>Tracheophyta</taxon>
        <taxon>Spermatophyta</taxon>
        <taxon>Magnoliopsida</taxon>
        <taxon>eudicotyledons</taxon>
        <taxon>Gunneridae</taxon>
        <taxon>Pentapetalae</taxon>
        <taxon>asterids</taxon>
        <taxon>lamiids</taxon>
        <taxon>Lamiales</taxon>
        <taxon>Orobanchaceae</taxon>
        <taxon>Buchnereae</taxon>
        <taxon>Striga</taxon>
    </lineage>
</organism>
<evidence type="ECO:0000313" key="1">
    <source>
        <dbReference type="EMBL" id="GER37535.1"/>
    </source>
</evidence>
<gene>
    <name evidence="1" type="ORF">STAS_13952</name>
</gene>
<comment type="caution">
    <text evidence="1">The sequence shown here is derived from an EMBL/GenBank/DDBJ whole genome shotgun (WGS) entry which is preliminary data.</text>
</comment>
<dbReference type="Proteomes" id="UP000325081">
    <property type="component" value="Unassembled WGS sequence"/>
</dbReference>